<reference evidence="1" key="1">
    <citation type="submission" date="2021-06" db="EMBL/GenBank/DDBJ databases">
        <authorList>
            <person name="Kallberg Y."/>
            <person name="Tangrot J."/>
            <person name="Rosling A."/>
        </authorList>
    </citation>
    <scope>NUCLEOTIDE SEQUENCE</scope>
    <source>
        <strain evidence="1">28 12/20/2015</strain>
    </source>
</reference>
<dbReference type="Proteomes" id="UP000789366">
    <property type="component" value="Unassembled WGS sequence"/>
</dbReference>
<proteinExistence type="predicted"/>
<gene>
    <name evidence="1" type="ORF">SPELUC_LOCUS5589</name>
</gene>
<accession>A0ACA9M0Z4</accession>
<organism evidence="1 2">
    <name type="scientific">Cetraspora pellucida</name>
    <dbReference type="NCBI Taxonomy" id="1433469"/>
    <lineage>
        <taxon>Eukaryota</taxon>
        <taxon>Fungi</taxon>
        <taxon>Fungi incertae sedis</taxon>
        <taxon>Mucoromycota</taxon>
        <taxon>Glomeromycotina</taxon>
        <taxon>Glomeromycetes</taxon>
        <taxon>Diversisporales</taxon>
        <taxon>Gigasporaceae</taxon>
        <taxon>Cetraspora</taxon>
    </lineage>
</organism>
<evidence type="ECO:0000313" key="2">
    <source>
        <dbReference type="Proteomes" id="UP000789366"/>
    </source>
</evidence>
<keyword evidence="2" id="KW-1185">Reference proteome</keyword>
<sequence length="188" mass="22313">QELRMVDSAVSKIQQLMTKIKASVRLCDELRTLYKFKEIRYLKAELDMKVRWNSTFYMLQKFKNMELALNLFSIDNNSIAELYPNNDDQQKLQIKRFSQNNVATSMNKKLVEYWEIMDSSSIVSAVFDPHTRLKIFNDITEQENTINLTHQAFNLYKFQLKPSVLCNNMNSNEPKLYTPRQFFWQLGS</sequence>
<evidence type="ECO:0000313" key="1">
    <source>
        <dbReference type="EMBL" id="CAG8560611.1"/>
    </source>
</evidence>
<comment type="caution">
    <text evidence="1">The sequence shown here is derived from an EMBL/GenBank/DDBJ whole genome shotgun (WGS) entry which is preliminary data.</text>
</comment>
<name>A0ACA9M0Z4_9GLOM</name>
<feature type="non-terminal residue" evidence="1">
    <location>
        <position position="1"/>
    </location>
</feature>
<dbReference type="EMBL" id="CAJVPW010005804">
    <property type="protein sequence ID" value="CAG8560611.1"/>
    <property type="molecule type" value="Genomic_DNA"/>
</dbReference>
<protein>
    <submittedName>
        <fullName evidence="1">14250_t:CDS:1</fullName>
    </submittedName>
</protein>